<reference evidence="2" key="1">
    <citation type="submission" date="2024-05" db="EMBL/GenBank/DDBJ databases">
        <title>Whole genome shotgun sequence of Streptomyces hydrogenans NBRC 13475.</title>
        <authorList>
            <person name="Komaki H."/>
            <person name="Tamura T."/>
        </authorList>
    </citation>
    <scope>NUCLEOTIDE SEQUENCE</scope>
    <source>
        <strain evidence="2">NBRC 13475</strain>
    </source>
</reference>
<organism evidence="2 3">
    <name type="scientific">Streptomyces hydrogenans</name>
    <dbReference type="NCBI Taxonomy" id="1873719"/>
    <lineage>
        <taxon>Bacteria</taxon>
        <taxon>Bacillati</taxon>
        <taxon>Actinomycetota</taxon>
        <taxon>Actinomycetes</taxon>
        <taxon>Kitasatosporales</taxon>
        <taxon>Streptomycetaceae</taxon>
        <taxon>Streptomyces</taxon>
    </lineage>
</organism>
<name>A0ABQ3P0U7_9ACTN</name>
<sequence length="131" mass="14732">MNINQNKPSEPLLSRLHRRIRPQRRVAAGHFLRGLAYGTGLSVASAPRLRTPPDVVTNHSPKRKEHPHLIRPGGAREPTNPEGRHVFTCQPSGCCHTEAVRVFTRRPDSSPMRQQPEDPHTRRVQASGQSF</sequence>
<evidence type="ECO:0000313" key="2">
    <source>
        <dbReference type="EMBL" id="GHI18638.1"/>
    </source>
</evidence>
<feature type="region of interest" description="Disordered" evidence="1">
    <location>
        <begin position="105"/>
        <end position="131"/>
    </location>
</feature>
<dbReference type="Proteomes" id="UP001052739">
    <property type="component" value="Unassembled WGS sequence"/>
</dbReference>
<evidence type="ECO:0000313" key="3">
    <source>
        <dbReference type="Proteomes" id="UP001052739"/>
    </source>
</evidence>
<protein>
    <submittedName>
        <fullName evidence="2">Uncharacterized protein</fullName>
    </submittedName>
</protein>
<accession>A0ABQ3P0U7</accession>
<feature type="region of interest" description="Disordered" evidence="1">
    <location>
        <begin position="45"/>
        <end position="85"/>
    </location>
</feature>
<dbReference type="EMBL" id="BNDW01000001">
    <property type="protein sequence ID" value="GHI18638.1"/>
    <property type="molecule type" value="Genomic_DNA"/>
</dbReference>
<proteinExistence type="predicted"/>
<evidence type="ECO:0000256" key="1">
    <source>
        <dbReference type="SAM" id="MobiDB-lite"/>
    </source>
</evidence>
<comment type="caution">
    <text evidence="2">The sequence shown here is derived from an EMBL/GenBank/DDBJ whole genome shotgun (WGS) entry which is preliminary data.</text>
</comment>
<gene>
    <name evidence="2" type="ORF">Shyd_00090</name>
</gene>
<keyword evidence="3" id="KW-1185">Reference proteome</keyword>